<dbReference type="Gene3D" id="3.20.20.80">
    <property type="entry name" value="Glycosidases"/>
    <property type="match status" value="1"/>
</dbReference>
<evidence type="ECO:0000256" key="7">
    <source>
        <dbReference type="ARBA" id="ARBA00023295"/>
    </source>
</evidence>
<evidence type="ECO:0000256" key="1">
    <source>
        <dbReference type="ARBA" id="ARBA00001462"/>
    </source>
</evidence>
<comment type="subunit">
    <text evidence="3">Homohexamer; trimer of dimers.</text>
</comment>
<comment type="catalytic activity">
    <reaction evidence="1">
        <text>Hydrolysis of terminal non-reducing alpha-L-arabinofuranoside residues in alpha-L-arabinosides.</text>
        <dbReference type="EC" id="3.2.1.55"/>
    </reaction>
</comment>
<comment type="similarity">
    <text evidence="2">Belongs to the glycosyl hydrolase 51 family.</text>
</comment>
<evidence type="ECO:0000256" key="2">
    <source>
        <dbReference type="ARBA" id="ARBA00007186"/>
    </source>
</evidence>
<sequence length="506" mass="55385">MPPPPAARIRLCTEFDRGTIDRRLFGSFVEHMGRCVYGGIYQPDHPRADQSGFREDVAELIGELGIGLVRYPGGNFVSGYRWEDGVGPRELRPTTLDLAWRSVETNQVGTDEFLQWAEGRRLTPMMAVNLGTRGAAEAAALVEYCNATSPTRYADLRRKHGRADPYDVGLWCLGNEMDGPWQIGHTTAEEYGRRAAAAGRAMRMVDPSIELTVCGSSNREMASYGQWEQTVLEHTHDLVDYLSIHAYYDGRQSDADYLASGEVMSRYIEELTATADAVVARHRSSKRLAIAFDEWNVWTTTPDDTATRRDDEIAVRPPLGEDRYQTLDAVVVGDLLISLLNHSDRVRVACLSLLVNVSAPILTRADGSVLRQTIFHPLAQTARLARGCSLVSSVDGPTLSSPQHGDVPGLAVAACREGDQNAIFLVNRTGEPLPVEIGVVDRPDQLIMEARTVIATPQRLAAGDPETAGPGSLDAVAADGAVMATLPARSWSVIATRDDRGWEDRS</sequence>
<evidence type="ECO:0000313" key="9">
    <source>
        <dbReference type="EMBL" id="SDS17614.1"/>
    </source>
</evidence>
<protein>
    <recommendedName>
        <fullName evidence="4">non-reducing end alpha-L-arabinofuranosidase</fullName>
        <ecNumber evidence="4">3.2.1.55</ecNumber>
    </recommendedName>
</protein>
<dbReference type="SUPFAM" id="SSF51011">
    <property type="entry name" value="Glycosyl hydrolase domain"/>
    <property type="match status" value="1"/>
</dbReference>
<organism evidence="9 10">
    <name type="scientific">Microlunatus soli</name>
    <dbReference type="NCBI Taxonomy" id="630515"/>
    <lineage>
        <taxon>Bacteria</taxon>
        <taxon>Bacillati</taxon>
        <taxon>Actinomycetota</taxon>
        <taxon>Actinomycetes</taxon>
        <taxon>Propionibacteriales</taxon>
        <taxon>Propionibacteriaceae</taxon>
        <taxon>Microlunatus</taxon>
    </lineage>
</organism>
<dbReference type="PANTHER" id="PTHR43576:SF3">
    <property type="entry name" value="ALPHA-L-ARABINOFURANOSIDASE C"/>
    <property type="match status" value="1"/>
</dbReference>
<keyword evidence="6" id="KW-0119">Carbohydrate metabolism</keyword>
<dbReference type="GO" id="GO:0046556">
    <property type="term" value="F:alpha-L-arabinofuranosidase activity"/>
    <property type="evidence" value="ECO:0007669"/>
    <property type="project" value="UniProtKB-EC"/>
</dbReference>
<dbReference type="Gene3D" id="2.60.40.1180">
    <property type="entry name" value="Golgi alpha-mannosidase II"/>
    <property type="match status" value="1"/>
</dbReference>
<dbReference type="GO" id="GO:0046373">
    <property type="term" value="P:L-arabinose metabolic process"/>
    <property type="evidence" value="ECO:0007669"/>
    <property type="project" value="InterPro"/>
</dbReference>
<dbReference type="EC" id="3.2.1.55" evidence="4"/>
<reference evidence="9 10" key="1">
    <citation type="submission" date="2016-10" db="EMBL/GenBank/DDBJ databases">
        <authorList>
            <person name="de Groot N.N."/>
        </authorList>
    </citation>
    <scope>NUCLEOTIDE SEQUENCE [LARGE SCALE GENOMIC DNA]</scope>
    <source>
        <strain evidence="9 10">DSM 21800</strain>
    </source>
</reference>
<dbReference type="Pfam" id="PF22848">
    <property type="entry name" value="ASD1_dom"/>
    <property type="match status" value="1"/>
</dbReference>
<dbReference type="Proteomes" id="UP000199103">
    <property type="component" value="Chromosome I"/>
</dbReference>
<name>A0A1H1Q2I9_9ACTN</name>
<gene>
    <name evidence="9" type="ORF">SAMN04489812_1115</name>
</gene>
<accession>A0A1H1Q2I9</accession>
<evidence type="ECO:0000256" key="4">
    <source>
        <dbReference type="ARBA" id="ARBA00012670"/>
    </source>
</evidence>
<keyword evidence="7" id="KW-0326">Glycosidase</keyword>
<dbReference type="PANTHER" id="PTHR43576">
    <property type="entry name" value="ALPHA-L-ARABINOFURANOSIDASE C-RELATED"/>
    <property type="match status" value="1"/>
</dbReference>
<dbReference type="AlphaFoldDB" id="A0A1H1Q2I9"/>
<dbReference type="InterPro" id="IPR055235">
    <property type="entry name" value="ASD1_cat"/>
</dbReference>
<feature type="domain" description="Alpha-L-arabinofuranosidase C-terminal" evidence="8">
    <location>
        <begin position="293"/>
        <end position="490"/>
    </location>
</feature>
<evidence type="ECO:0000256" key="6">
    <source>
        <dbReference type="ARBA" id="ARBA00023277"/>
    </source>
</evidence>
<keyword evidence="10" id="KW-1185">Reference proteome</keyword>
<evidence type="ECO:0000259" key="8">
    <source>
        <dbReference type="SMART" id="SM00813"/>
    </source>
</evidence>
<dbReference type="GO" id="GO:0000272">
    <property type="term" value="P:polysaccharide catabolic process"/>
    <property type="evidence" value="ECO:0007669"/>
    <property type="project" value="TreeGrafter"/>
</dbReference>
<proteinExistence type="inferred from homology"/>
<keyword evidence="5" id="KW-0378">Hydrolase</keyword>
<dbReference type="EMBL" id="LT629772">
    <property type="protein sequence ID" value="SDS17614.1"/>
    <property type="molecule type" value="Genomic_DNA"/>
</dbReference>
<dbReference type="SMART" id="SM00813">
    <property type="entry name" value="Alpha-L-AF_C"/>
    <property type="match status" value="1"/>
</dbReference>
<dbReference type="Pfam" id="PF06964">
    <property type="entry name" value="Alpha-L-AF_C"/>
    <property type="match status" value="1"/>
</dbReference>
<dbReference type="InterPro" id="IPR010720">
    <property type="entry name" value="Alpha-L-AF_C"/>
</dbReference>
<dbReference type="SUPFAM" id="SSF51445">
    <property type="entry name" value="(Trans)glycosidases"/>
    <property type="match status" value="1"/>
</dbReference>
<dbReference type="STRING" id="630515.SAMN04489812_1115"/>
<evidence type="ECO:0000313" key="10">
    <source>
        <dbReference type="Proteomes" id="UP000199103"/>
    </source>
</evidence>
<evidence type="ECO:0000256" key="3">
    <source>
        <dbReference type="ARBA" id="ARBA00011165"/>
    </source>
</evidence>
<dbReference type="RefSeq" id="WP_231920189.1">
    <property type="nucleotide sequence ID" value="NZ_LT629772.1"/>
</dbReference>
<dbReference type="InterPro" id="IPR013780">
    <property type="entry name" value="Glyco_hydro_b"/>
</dbReference>
<dbReference type="InterPro" id="IPR017853">
    <property type="entry name" value="GH"/>
</dbReference>
<evidence type="ECO:0000256" key="5">
    <source>
        <dbReference type="ARBA" id="ARBA00022801"/>
    </source>
</evidence>